<dbReference type="RefSeq" id="WP_215620829.1">
    <property type="nucleotide sequence ID" value="NZ_CP076134.1"/>
</dbReference>
<proteinExistence type="predicted"/>
<evidence type="ECO:0000313" key="1">
    <source>
        <dbReference type="EMBL" id="QWG11977.1"/>
    </source>
</evidence>
<dbReference type="AlphaFoldDB" id="A0A975NBE2"/>
<accession>A0A975NBE2</accession>
<protein>
    <submittedName>
        <fullName evidence="1">Uncharacterized protein</fullName>
    </submittedName>
</protein>
<name>A0A975NBE2_9BRAD</name>
<organism evidence="1 2">
    <name type="scientific">Bradyrhizobium sediminis</name>
    <dbReference type="NCBI Taxonomy" id="2840469"/>
    <lineage>
        <taxon>Bacteria</taxon>
        <taxon>Pseudomonadati</taxon>
        <taxon>Pseudomonadota</taxon>
        <taxon>Alphaproteobacteria</taxon>
        <taxon>Hyphomicrobiales</taxon>
        <taxon>Nitrobacteraceae</taxon>
        <taxon>Bradyrhizobium</taxon>
    </lineage>
</organism>
<dbReference type="EMBL" id="CP076134">
    <property type="protein sequence ID" value="QWG11977.1"/>
    <property type="molecule type" value="Genomic_DNA"/>
</dbReference>
<sequence length="65" mass="7167">MPEGFYYDPDGRHFIFKTIDPGCNEAHCRRYFIGPSGYCANYKLSAKPGVPTAPMGKILAGPRSV</sequence>
<evidence type="ECO:0000313" key="2">
    <source>
        <dbReference type="Proteomes" id="UP000680839"/>
    </source>
</evidence>
<dbReference type="Proteomes" id="UP000680839">
    <property type="component" value="Chromosome"/>
</dbReference>
<reference evidence="1" key="1">
    <citation type="submission" date="2021-06" db="EMBL/GenBank/DDBJ databases">
        <title>Bradyrhizobium sp. S2-20-1 Genome sequencing.</title>
        <authorList>
            <person name="Jin L."/>
        </authorList>
    </citation>
    <scope>NUCLEOTIDE SEQUENCE</scope>
    <source>
        <strain evidence="1">S2-20-1</strain>
    </source>
</reference>
<gene>
    <name evidence="1" type="ORF">KMZ29_19920</name>
</gene>